<proteinExistence type="predicted"/>
<organism evidence="1">
    <name type="scientific">Anguilla anguilla</name>
    <name type="common">European freshwater eel</name>
    <name type="synonym">Muraena anguilla</name>
    <dbReference type="NCBI Taxonomy" id="7936"/>
    <lineage>
        <taxon>Eukaryota</taxon>
        <taxon>Metazoa</taxon>
        <taxon>Chordata</taxon>
        <taxon>Craniata</taxon>
        <taxon>Vertebrata</taxon>
        <taxon>Euteleostomi</taxon>
        <taxon>Actinopterygii</taxon>
        <taxon>Neopterygii</taxon>
        <taxon>Teleostei</taxon>
        <taxon>Anguilliformes</taxon>
        <taxon>Anguillidae</taxon>
        <taxon>Anguilla</taxon>
    </lineage>
</organism>
<evidence type="ECO:0000313" key="1">
    <source>
        <dbReference type="EMBL" id="JAH19240.1"/>
    </source>
</evidence>
<reference evidence="1" key="2">
    <citation type="journal article" date="2015" name="Fish Shellfish Immunol.">
        <title>Early steps in the European eel (Anguilla anguilla)-Vibrio vulnificus interaction in the gills: Role of the RtxA13 toxin.</title>
        <authorList>
            <person name="Callol A."/>
            <person name="Pajuelo D."/>
            <person name="Ebbesson L."/>
            <person name="Teles M."/>
            <person name="MacKenzie S."/>
            <person name="Amaro C."/>
        </authorList>
    </citation>
    <scope>NUCLEOTIDE SEQUENCE</scope>
</reference>
<name>A0A0E9QSM0_ANGAN</name>
<dbReference type="EMBL" id="GBXM01089337">
    <property type="protein sequence ID" value="JAH19240.1"/>
    <property type="molecule type" value="Transcribed_RNA"/>
</dbReference>
<sequence length="63" mass="7287">MLVHYKTDRIHVYAKTCDKIQDTVQRWRVLESDSESPAVCFSTHELCQLISVISPSYLAEELC</sequence>
<protein>
    <submittedName>
        <fullName evidence="1">Uncharacterized protein</fullName>
    </submittedName>
</protein>
<dbReference type="AlphaFoldDB" id="A0A0E9QSM0"/>
<accession>A0A0E9QSM0</accession>
<reference evidence="1" key="1">
    <citation type="submission" date="2014-11" db="EMBL/GenBank/DDBJ databases">
        <authorList>
            <person name="Amaro Gonzalez C."/>
        </authorList>
    </citation>
    <scope>NUCLEOTIDE SEQUENCE</scope>
</reference>